<keyword evidence="5" id="KW-0963">Cytoplasm</keyword>
<dbReference type="PANTHER" id="PTHR10196">
    <property type="entry name" value="SUGAR KINASE"/>
    <property type="match status" value="1"/>
</dbReference>
<dbReference type="GO" id="GO:0005739">
    <property type="term" value="C:mitochondrion"/>
    <property type="evidence" value="ECO:0007669"/>
    <property type="project" value="TreeGrafter"/>
</dbReference>
<evidence type="ECO:0000256" key="6">
    <source>
        <dbReference type="ARBA" id="ARBA00022679"/>
    </source>
</evidence>
<dbReference type="GO" id="GO:0006641">
    <property type="term" value="P:triglyceride metabolic process"/>
    <property type="evidence" value="ECO:0007669"/>
    <property type="project" value="TreeGrafter"/>
</dbReference>
<keyword evidence="7" id="KW-0547">Nucleotide-binding</keyword>
<evidence type="ECO:0000256" key="7">
    <source>
        <dbReference type="ARBA" id="ARBA00022741"/>
    </source>
</evidence>
<dbReference type="Gene3D" id="3.30.420.40">
    <property type="match status" value="2"/>
</dbReference>
<dbReference type="GO" id="GO:0006071">
    <property type="term" value="P:glycerol metabolic process"/>
    <property type="evidence" value="ECO:0007669"/>
    <property type="project" value="UniProtKB-KW"/>
</dbReference>
<evidence type="ECO:0000259" key="14">
    <source>
        <dbReference type="Pfam" id="PF00370"/>
    </source>
</evidence>
<reference evidence="16" key="1">
    <citation type="journal article" date="2023" name="IScience">
        <title>Live-bearing cockroach genome reveals convergent evolutionary mechanisms linked to viviparity in insects and beyond.</title>
        <authorList>
            <person name="Fouks B."/>
            <person name="Harrison M.C."/>
            <person name="Mikhailova A.A."/>
            <person name="Marchal E."/>
            <person name="English S."/>
            <person name="Carruthers M."/>
            <person name="Jennings E.C."/>
            <person name="Chiamaka E.L."/>
            <person name="Frigard R.A."/>
            <person name="Pippel M."/>
            <person name="Attardo G.M."/>
            <person name="Benoit J.B."/>
            <person name="Bornberg-Bauer E."/>
            <person name="Tobe S.S."/>
        </authorList>
    </citation>
    <scope>NUCLEOTIDE SEQUENCE</scope>
    <source>
        <strain evidence="16">Stay&amp;Tobe</strain>
    </source>
</reference>
<keyword evidence="6" id="KW-0808">Transferase</keyword>
<dbReference type="EC" id="2.7.1.30" evidence="4"/>
<feature type="domain" description="Carbohydrate kinase FGGY N-terminal" evidence="14">
    <location>
        <begin position="5"/>
        <end position="267"/>
    </location>
</feature>
<keyword evidence="9" id="KW-0319">Glycerol metabolism</keyword>
<evidence type="ECO:0000256" key="10">
    <source>
        <dbReference type="ARBA" id="ARBA00022840"/>
    </source>
</evidence>
<sequence>MEGKYVVALDVGTTTVRCHVLDQSTTAIGIASNEIRHEYPHYGYDEIQPDELWTKVVSVIQDAIKVSGVNPSAVSCLGISAQRSSFVTWHRDTGKPFHNFITWKDVRANSLVRQWNDSLTMKGLRAGARCLFTMTRSKRFLAGSVLKLMNAQVTLRLSWALQNIEELKKCVASGDAMFGTVDTWLMYKLSGGKLHVTDVSNASATGFYDPFTMQWANWALKLFGIPVNILPQVCDSAADFGCLSKDIVGAPIPIRSLMADQAASMFGSCCFEEGDVKVTMGTGTFLSVNTGFKPQASVAGLYPQVGWKMGDQTVYVMEGAAHDTGTLIKWAEHIGLLADASESAHLAQSVSNSDGLCFIPAFSGLQAPVNNPRACTGFIGIKPTTRRGHMVRAILESIVFRVVQLYRALQCEVKYSYTTIRVDGGVSRNNFVNQLLADLTGLKVEQPKTAEMSVLGAGFLAGLQTGVWKSKEELQALRHVEHVYEPRTEVCEEYSNILGLWNEALTRFLDWYDS</sequence>
<dbReference type="Pfam" id="PF02782">
    <property type="entry name" value="FGGY_C"/>
    <property type="match status" value="1"/>
</dbReference>
<evidence type="ECO:0000313" key="16">
    <source>
        <dbReference type="EMBL" id="KAJ9577720.1"/>
    </source>
</evidence>
<evidence type="ECO:0000256" key="9">
    <source>
        <dbReference type="ARBA" id="ARBA00022798"/>
    </source>
</evidence>
<reference evidence="16" key="2">
    <citation type="submission" date="2023-05" db="EMBL/GenBank/DDBJ databases">
        <authorList>
            <person name="Fouks B."/>
        </authorList>
    </citation>
    <scope>NUCLEOTIDE SEQUENCE</scope>
    <source>
        <strain evidence="16">Stay&amp;Tobe</strain>
        <tissue evidence="16">Testes</tissue>
    </source>
</reference>
<evidence type="ECO:0000256" key="4">
    <source>
        <dbReference type="ARBA" id="ARBA00012099"/>
    </source>
</evidence>
<dbReference type="InterPro" id="IPR037444">
    <property type="entry name" value="GK5"/>
</dbReference>
<dbReference type="FunFam" id="3.30.420.40:FF:000104">
    <property type="entry name" value="putative glycerol kinase 5"/>
    <property type="match status" value="1"/>
</dbReference>
<dbReference type="PANTHER" id="PTHR10196:SF68">
    <property type="entry name" value="GLYCEROL KINASE 5-RELATED"/>
    <property type="match status" value="1"/>
</dbReference>
<comment type="subcellular location">
    <subcellularLocation>
        <location evidence="1">Cytoplasm</location>
    </subcellularLocation>
</comment>
<dbReference type="InterPro" id="IPR018485">
    <property type="entry name" value="FGGY_C"/>
</dbReference>
<dbReference type="Proteomes" id="UP001233999">
    <property type="component" value="Unassembled WGS sequence"/>
</dbReference>
<protein>
    <recommendedName>
        <fullName evidence="13">Glycerol kinase 5</fullName>
        <ecNumber evidence="4">2.7.1.30</ecNumber>
    </recommendedName>
    <alternativeName>
        <fullName evidence="11">ATP:glycerol 3-phosphotransferase 5</fullName>
    </alternativeName>
</protein>
<dbReference type="InterPro" id="IPR043129">
    <property type="entry name" value="ATPase_NBD"/>
</dbReference>
<dbReference type="EMBL" id="JASPKZ010009349">
    <property type="protein sequence ID" value="KAJ9577720.1"/>
    <property type="molecule type" value="Genomic_DNA"/>
</dbReference>
<evidence type="ECO:0000256" key="1">
    <source>
        <dbReference type="ARBA" id="ARBA00004496"/>
    </source>
</evidence>
<dbReference type="AlphaFoldDB" id="A0AAD8E576"/>
<comment type="caution">
    <text evidence="16">The sequence shown here is derived from an EMBL/GenBank/DDBJ whole genome shotgun (WGS) entry which is preliminary data.</text>
</comment>
<dbReference type="InterPro" id="IPR000577">
    <property type="entry name" value="Carb_kinase_FGGY"/>
</dbReference>
<keyword evidence="8" id="KW-0418">Kinase</keyword>
<accession>A0AAD8E576</accession>
<evidence type="ECO:0000256" key="13">
    <source>
        <dbReference type="ARBA" id="ARBA00047192"/>
    </source>
</evidence>
<name>A0AAD8E576_DIPPU</name>
<evidence type="ECO:0000256" key="11">
    <source>
        <dbReference type="ARBA" id="ARBA00033026"/>
    </source>
</evidence>
<dbReference type="GO" id="GO:0005524">
    <property type="term" value="F:ATP binding"/>
    <property type="evidence" value="ECO:0007669"/>
    <property type="project" value="UniProtKB-KW"/>
</dbReference>
<comment type="function">
    <text evidence="12">Skin-specific kinase that plays a key role in glycerol metabolism, catalyzing its phosphorylation to produce sn-glycerol 3-phosphate. Involved in skin-specific regulation of sterol regulatory element-binding protein (SREBP) processing and lipid biosynthesis.</text>
</comment>
<feature type="domain" description="Carbohydrate kinase FGGY C-terminal" evidence="15">
    <location>
        <begin position="277"/>
        <end position="462"/>
    </location>
</feature>
<keyword evidence="17" id="KW-1185">Reference proteome</keyword>
<dbReference type="PIRSF" id="PIRSF000538">
    <property type="entry name" value="GlpK"/>
    <property type="match status" value="1"/>
</dbReference>
<dbReference type="CDD" id="cd07793">
    <property type="entry name" value="ASKHA_NBD_FGGY_GK5-like"/>
    <property type="match status" value="1"/>
</dbReference>
<evidence type="ECO:0000256" key="5">
    <source>
        <dbReference type="ARBA" id="ARBA00022490"/>
    </source>
</evidence>
<dbReference type="FunFam" id="3.30.420.40:FF:000102">
    <property type="entry name" value="Putative glycerol kinase 5"/>
    <property type="match status" value="1"/>
</dbReference>
<gene>
    <name evidence="16" type="ORF">L9F63_005713</name>
</gene>
<evidence type="ECO:0000256" key="8">
    <source>
        <dbReference type="ARBA" id="ARBA00022777"/>
    </source>
</evidence>
<dbReference type="SUPFAM" id="SSF53067">
    <property type="entry name" value="Actin-like ATPase domain"/>
    <property type="match status" value="2"/>
</dbReference>
<evidence type="ECO:0000256" key="2">
    <source>
        <dbReference type="ARBA" id="ARBA00005190"/>
    </source>
</evidence>
<dbReference type="GO" id="GO:0004370">
    <property type="term" value="F:glycerol kinase activity"/>
    <property type="evidence" value="ECO:0007669"/>
    <property type="project" value="UniProtKB-EC"/>
</dbReference>
<keyword evidence="10" id="KW-0067">ATP-binding</keyword>
<organism evidence="16 17">
    <name type="scientific">Diploptera punctata</name>
    <name type="common">Pacific beetle cockroach</name>
    <dbReference type="NCBI Taxonomy" id="6984"/>
    <lineage>
        <taxon>Eukaryota</taxon>
        <taxon>Metazoa</taxon>
        <taxon>Ecdysozoa</taxon>
        <taxon>Arthropoda</taxon>
        <taxon>Hexapoda</taxon>
        <taxon>Insecta</taxon>
        <taxon>Pterygota</taxon>
        <taxon>Neoptera</taxon>
        <taxon>Polyneoptera</taxon>
        <taxon>Dictyoptera</taxon>
        <taxon>Blattodea</taxon>
        <taxon>Blaberoidea</taxon>
        <taxon>Blaberidae</taxon>
        <taxon>Diplopterinae</taxon>
        <taxon>Diploptera</taxon>
    </lineage>
</organism>
<evidence type="ECO:0000256" key="12">
    <source>
        <dbReference type="ARBA" id="ARBA00045165"/>
    </source>
</evidence>
<evidence type="ECO:0000313" key="17">
    <source>
        <dbReference type="Proteomes" id="UP001233999"/>
    </source>
</evidence>
<proteinExistence type="inferred from homology"/>
<dbReference type="Pfam" id="PF00370">
    <property type="entry name" value="FGGY_N"/>
    <property type="match status" value="1"/>
</dbReference>
<evidence type="ECO:0000259" key="15">
    <source>
        <dbReference type="Pfam" id="PF02782"/>
    </source>
</evidence>
<evidence type="ECO:0000256" key="3">
    <source>
        <dbReference type="ARBA" id="ARBA00009156"/>
    </source>
</evidence>
<dbReference type="InterPro" id="IPR018484">
    <property type="entry name" value="FGGY_N"/>
</dbReference>
<dbReference type="GO" id="GO:0046167">
    <property type="term" value="P:glycerol-3-phosphate biosynthetic process"/>
    <property type="evidence" value="ECO:0007669"/>
    <property type="project" value="TreeGrafter"/>
</dbReference>
<comment type="similarity">
    <text evidence="3">Belongs to the FGGY kinase family.</text>
</comment>
<comment type="pathway">
    <text evidence="2">Polyol metabolism; glycerol degradation via glycerol kinase pathway; sn-glycerol 3-phosphate from glycerol: step 1/1.</text>
</comment>